<comment type="caution">
    <text evidence="1">The sequence shown here is derived from an EMBL/GenBank/DDBJ whole genome shotgun (WGS) entry which is preliminary data.</text>
</comment>
<name>A0ACC6KWK5_9SPHI</name>
<evidence type="ECO:0000313" key="1">
    <source>
        <dbReference type="EMBL" id="MDR6783760.1"/>
    </source>
</evidence>
<dbReference type="Proteomes" id="UP001246858">
    <property type="component" value="Unassembled WGS sequence"/>
</dbReference>
<evidence type="ECO:0000313" key="2">
    <source>
        <dbReference type="Proteomes" id="UP001246858"/>
    </source>
</evidence>
<gene>
    <name evidence="1" type="ORF">J2X78_002325</name>
</gene>
<proteinExistence type="predicted"/>
<keyword evidence="2" id="KW-1185">Reference proteome</keyword>
<dbReference type="EMBL" id="JAVDTF010000002">
    <property type="protein sequence ID" value="MDR6783760.1"/>
    <property type="molecule type" value="Genomic_DNA"/>
</dbReference>
<accession>A0ACC6KWK5</accession>
<protein>
    <submittedName>
        <fullName evidence="1">Uncharacterized protein</fullName>
    </submittedName>
</protein>
<organism evidence="1 2">
    <name type="scientific">Pedobacter africanus</name>
    <dbReference type="NCBI Taxonomy" id="151894"/>
    <lineage>
        <taxon>Bacteria</taxon>
        <taxon>Pseudomonadati</taxon>
        <taxon>Bacteroidota</taxon>
        <taxon>Sphingobacteriia</taxon>
        <taxon>Sphingobacteriales</taxon>
        <taxon>Sphingobacteriaceae</taxon>
        <taxon>Pedobacter</taxon>
    </lineage>
</organism>
<sequence length="214" mass="22832">MGIQHWGAFGGFQGRAGALVGRWKDGKNIISAIPHPSQTPATVAQVNQRAKFGMLVGFLRRMTGLIRVGFQNARDLGQTAFNAAFQENYYSAITGVAPNFTINYPGLMYSKGILSGAYNATVLIDTAATVKLSWTAQLATGIGSAMDMATVVAYNPVKGQFVMLANAAARAALAYNLAVPPDFAGDDVHVWISMVRADGKMTSDSQYIGEFTIL</sequence>
<reference evidence="1" key="1">
    <citation type="submission" date="2023-07" db="EMBL/GenBank/DDBJ databases">
        <title>Sorghum-associated microbial communities from plants grown in Nebraska, USA.</title>
        <authorList>
            <person name="Schachtman D."/>
        </authorList>
    </citation>
    <scope>NUCLEOTIDE SEQUENCE</scope>
    <source>
        <strain evidence="1">2697</strain>
    </source>
</reference>